<accession>A0ABU1AGU6</accession>
<evidence type="ECO:0000313" key="1">
    <source>
        <dbReference type="EMBL" id="MDQ8194051.1"/>
    </source>
</evidence>
<organism evidence="1 2">
    <name type="scientific">Thalassobacterium sedimentorum</name>
    <dbReference type="NCBI Taxonomy" id="3041258"/>
    <lineage>
        <taxon>Bacteria</taxon>
        <taxon>Pseudomonadati</taxon>
        <taxon>Verrucomicrobiota</taxon>
        <taxon>Opitutia</taxon>
        <taxon>Puniceicoccales</taxon>
        <taxon>Coraliomargaritaceae</taxon>
        <taxon>Thalassobacterium</taxon>
    </lineage>
</organism>
<keyword evidence="2" id="KW-1185">Reference proteome</keyword>
<gene>
    <name evidence="1" type="ORF">QEH59_06425</name>
</gene>
<protein>
    <submittedName>
        <fullName evidence="1">Uncharacterized protein</fullName>
    </submittedName>
</protein>
<sequence>MLTLGFSALLGTSLEAQTPIQPSTKEIPWVEREIAVSLIAVDLIQGYPELFLLDPLEQPINNIKVKKLAYGRPFACNVYDGVTRFGIEDGVDEKGQKKFKTVATISVPENITQAAIFLIPGSTLTGGSDHDDHYKFRILDASRQVFPLAQTMVLNLLPTQIILKIGEEKRAVPNGEIVMIEEISQLDSYNMADISFFYQAKDQWNILKQSKIRYLPSIRYTAIAYFNTQMRKPTIVFVRDGGRVELRRTESPPSN</sequence>
<dbReference type="EMBL" id="JARXIC010000008">
    <property type="protein sequence ID" value="MDQ8194051.1"/>
    <property type="molecule type" value="Genomic_DNA"/>
</dbReference>
<proteinExistence type="predicted"/>
<reference evidence="1 2" key="1">
    <citation type="submission" date="2023-04" db="EMBL/GenBank/DDBJ databases">
        <title>A novel bacteria isolated from coastal sediment.</title>
        <authorList>
            <person name="Liu X.-J."/>
            <person name="Du Z.-J."/>
        </authorList>
    </citation>
    <scope>NUCLEOTIDE SEQUENCE [LARGE SCALE GENOMIC DNA]</scope>
    <source>
        <strain evidence="1 2">SDUM461004</strain>
    </source>
</reference>
<name>A0ABU1AGU6_9BACT</name>
<comment type="caution">
    <text evidence="1">The sequence shown here is derived from an EMBL/GenBank/DDBJ whole genome shotgun (WGS) entry which is preliminary data.</text>
</comment>
<dbReference type="Proteomes" id="UP001243717">
    <property type="component" value="Unassembled WGS sequence"/>
</dbReference>
<evidence type="ECO:0000313" key="2">
    <source>
        <dbReference type="Proteomes" id="UP001243717"/>
    </source>
</evidence>